<dbReference type="EnsemblMetazoa" id="BGLB023710-RD">
    <property type="protein sequence ID" value="BGLB023710-PD"/>
    <property type="gene ID" value="BGLB023710"/>
</dbReference>
<evidence type="ECO:0000313" key="2">
    <source>
        <dbReference type="EnsemblMetazoa" id="BGLB023710-PD"/>
    </source>
</evidence>
<dbReference type="OrthoDB" id="10300504at2759"/>
<dbReference type="EnsemblMetazoa" id="BGLB023710-RB">
    <property type="protein sequence ID" value="BGLB023710-PB"/>
    <property type="gene ID" value="BGLB023710"/>
</dbReference>
<feature type="region of interest" description="Disordered" evidence="1">
    <location>
        <begin position="110"/>
        <end position="131"/>
    </location>
</feature>
<sequence>MTERLGSDSVTESLETCSSALCTHSLETPIASEDKFLQNVTIRRTPSNKVSNKRNFFKKGPMPRILPSRTLKPRMKTRTLQGKAKSATNFDLTEGNNGIQNIQNSERIDLQNPNLTGNNSSSLDDSNQNDSGIRRDQIKVHTSSVPINHQSDSASTKDVHGQCLRESDDPFLSRYTPSTSSKVDAGDWSTNNDRLITRESQPLISTNPQKSTSKELYTSSPFSRSPDKTLSQPMINKEEFPKFRRNRSPTLCSSQPPQGRQTERPAIKIRPPGSYCSDRSSLTGDPLESTCSKKLLPISACSDNSPSPNVSCCYESPDSGISSENKHFIPQAGSRVSLLPAFLLDATHSADSHGRIKTLDCQMSNLNVQSSQLQTNSTKCTPKERNSGAINRNSFSVVNSFIIATETLYRSKNSAESNTHKPRLRLKSHPFSASSKESVLDTTKIDFSKRMESSLLKFPVGPPSSRAHCKVDTLQTNQHVTYCNGPALNSLPSIILDSWTKAAGDYKRKF</sequence>
<name>A0A2C9KUI0_BIOGL</name>
<dbReference type="VEuPathDB" id="VectorBase:BGLB023710"/>
<organism evidence="2 3">
    <name type="scientific">Biomphalaria glabrata</name>
    <name type="common">Bloodfluke planorb</name>
    <name type="synonym">Freshwater snail</name>
    <dbReference type="NCBI Taxonomy" id="6526"/>
    <lineage>
        <taxon>Eukaryota</taxon>
        <taxon>Metazoa</taxon>
        <taxon>Spiralia</taxon>
        <taxon>Lophotrochozoa</taxon>
        <taxon>Mollusca</taxon>
        <taxon>Gastropoda</taxon>
        <taxon>Heterobranchia</taxon>
        <taxon>Euthyneura</taxon>
        <taxon>Panpulmonata</taxon>
        <taxon>Hygrophila</taxon>
        <taxon>Lymnaeoidea</taxon>
        <taxon>Planorbidae</taxon>
        <taxon>Biomphalaria</taxon>
    </lineage>
</organism>
<dbReference type="KEGG" id="bgt:106055647"/>
<feature type="compositionally biased region" description="Polar residues" evidence="1">
    <location>
        <begin position="248"/>
        <end position="260"/>
    </location>
</feature>
<dbReference type="RefSeq" id="XP_013067452.2">
    <property type="nucleotide sequence ID" value="XM_013211998.2"/>
</dbReference>
<feature type="compositionally biased region" description="Polar residues" evidence="1">
    <location>
        <begin position="143"/>
        <end position="154"/>
    </location>
</feature>
<dbReference type="Proteomes" id="UP000076420">
    <property type="component" value="Unassembled WGS sequence"/>
</dbReference>
<dbReference type="RefSeq" id="XP_013067453.2">
    <property type="nucleotide sequence ID" value="XM_013211999.2"/>
</dbReference>
<accession>A0A2C9KUI0</accession>
<feature type="compositionally biased region" description="Polar residues" evidence="1">
    <location>
        <begin position="175"/>
        <end position="231"/>
    </location>
</feature>
<reference evidence="2" key="1">
    <citation type="submission" date="2020-05" db="UniProtKB">
        <authorList>
            <consortium name="EnsemblMetazoa"/>
        </authorList>
    </citation>
    <scope>IDENTIFICATION</scope>
    <source>
        <strain evidence="2">BB02</strain>
    </source>
</reference>
<feature type="compositionally biased region" description="Low complexity" evidence="1">
    <location>
        <begin position="118"/>
        <end position="131"/>
    </location>
</feature>
<feature type="region of interest" description="Disordered" evidence="1">
    <location>
        <begin position="243"/>
        <end position="284"/>
    </location>
</feature>
<protein>
    <submittedName>
        <fullName evidence="2">Uncharacterized protein</fullName>
    </submittedName>
</protein>
<evidence type="ECO:0000256" key="1">
    <source>
        <dbReference type="SAM" id="MobiDB-lite"/>
    </source>
</evidence>
<evidence type="ECO:0000313" key="3">
    <source>
        <dbReference type="Proteomes" id="UP000076420"/>
    </source>
</evidence>
<feature type="region of interest" description="Disordered" evidence="1">
    <location>
        <begin position="143"/>
        <end position="162"/>
    </location>
</feature>
<proteinExistence type="predicted"/>
<gene>
    <name evidence="2" type="primary">106055647</name>
</gene>
<feature type="region of interest" description="Disordered" evidence="1">
    <location>
        <begin position="168"/>
        <end position="231"/>
    </location>
</feature>
<dbReference type="AlphaFoldDB" id="A0A2C9KUI0"/>
<dbReference type="VEuPathDB" id="VectorBase:BGLAX_048226"/>